<dbReference type="PROSITE" id="PS51257">
    <property type="entry name" value="PROKAR_LIPOPROTEIN"/>
    <property type="match status" value="1"/>
</dbReference>
<protein>
    <recommendedName>
        <fullName evidence="3">Lipoprotein</fullName>
    </recommendedName>
</protein>
<dbReference type="Proteomes" id="UP001595607">
    <property type="component" value="Unassembled WGS sequence"/>
</dbReference>
<evidence type="ECO:0000313" key="2">
    <source>
        <dbReference type="Proteomes" id="UP001595607"/>
    </source>
</evidence>
<comment type="caution">
    <text evidence="1">The sequence shown here is derived from an EMBL/GenBank/DDBJ whole genome shotgun (WGS) entry which is preliminary data.</text>
</comment>
<evidence type="ECO:0008006" key="3">
    <source>
        <dbReference type="Google" id="ProtNLM"/>
    </source>
</evidence>
<gene>
    <name evidence="1" type="ORF">ACFONP_06125</name>
</gene>
<dbReference type="EMBL" id="JBHRVA010000002">
    <property type="protein sequence ID" value="MFC3302306.1"/>
    <property type="molecule type" value="Genomic_DNA"/>
</dbReference>
<name>A0ABV7MAS0_9PROT</name>
<accession>A0ABV7MAS0</accession>
<reference evidence="2" key="1">
    <citation type="journal article" date="2019" name="Int. J. Syst. Evol. Microbiol.">
        <title>The Global Catalogue of Microorganisms (GCM) 10K type strain sequencing project: providing services to taxonomists for standard genome sequencing and annotation.</title>
        <authorList>
            <consortium name="The Broad Institute Genomics Platform"/>
            <consortium name="The Broad Institute Genome Sequencing Center for Infectious Disease"/>
            <person name="Wu L."/>
            <person name="Ma J."/>
        </authorList>
    </citation>
    <scope>NUCLEOTIDE SEQUENCE [LARGE SCALE GENOMIC DNA]</scope>
    <source>
        <strain evidence="2">KCTC 22245</strain>
    </source>
</reference>
<dbReference type="RefSeq" id="WP_189570441.1">
    <property type="nucleotide sequence ID" value="NZ_BMXU01000001.1"/>
</dbReference>
<organism evidence="1 2">
    <name type="scientific">Parvularcula lutaonensis</name>
    <dbReference type="NCBI Taxonomy" id="491923"/>
    <lineage>
        <taxon>Bacteria</taxon>
        <taxon>Pseudomonadati</taxon>
        <taxon>Pseudomonadota</taxon>
        <taxon>Alphaproteobacteria</taxon>
        <taxon>Parvularculales</taxon>
        <taxon>Parvularculaceae</taxon>
        <taxon>Parvularcula</taxon>
    </lineage>
</organism>
<sequence>MRAELMATALWTLLAACGGEATGDRAYLDSEGLWGWQNGAGCEGLKDAVEVDGKRIVFFEDGRRVGRAKLVERTYDTDDDGSGMGTGRVMFATWTFIAPDPRAPSDLVRHAMRFEVERDGDRITRLRAVDTRRLIDRAKTQRIIDESRAGDGLAHCDTGVPRATD</sequence>
<proteinExistence type="predicted"/>
<evidence type="ECO:0000313" key="1">
    <source>
        <dbReference type="EMBL" id="MFC3302306.1"/>
    </source>
</evidence>
<keyword evidence="2" id="KW-1185">Reference proteome</keyword>